<feature type="transmembrane region" description="Helical" evidence="6">
    <location>
        <begin position="266"/>
        <end position="287"/>
    </location>
</feature>
<keyword evidence="3 6" id="KW-1133">Transmembrane helix</keyword>
<keyword evidence="2 6" id="KW-0812">Transmembrane</keyword>
<evidence type="ECO:0008006" key="10">
    <source>
        <dbReference type="Google" id="ProtNLM"/>
    </source>
</evidence>
<protein>
    <recommendedName>
        <fullName evidence="10">RTA1-like protein</fullName>
    </recommendedName>
</protein>
<feature type="transmembrane region" description="Helical" evidence="6">
    <location>
        <begin position="231"/>
        <end position="251"/>
    </location>
</feature>
<feature type="transmembrane region" description="Helical" evidence="6">
    <location>
        <begin position="189"/>
        <end position="211"/>
    </location>
</feature>
<keyword evidence="9" id="KW-1185">Reference proteome</keyword>
<evidence type="ECO:0000256" key="6">
    <source>
        <dbReference type="SAM" id="Phobius"/>
    </source>
</evidence>
<evidence type="ECO:0000313" key="9">
    <source>
        <dbReference type="Proteomes" id="UP000812966"/>
    </source>
</evidence>
<proteinExistence type="predicted"/>
<evidence type="ECO:0000256" key="7">
    <source>
        <dbReference type="SAM" id="SignalP"/>
    </source>
</evidence>
<feature type="transmembrane region" description="Helical" evidence="6">
    <location>
        <begin position="111"/>
        <end position="132"/>
    </location>
</feature>
<feature type="transmembrane region" description="Helical" evidence="6">
    <location>
        <begin position="153"/>
        <end position="177"/>
    </location>
</feature>
<feature type="chain" id="PRO_5035443011" description="RTA1-like protein" evidence="7">
    <location>
        <begin position="25"/>
        <end position="334"/>
    </location>
</feature>
<reference evidence="8" key="1">
    <citation type="submission" date="2020-04" db="EMBL/GenBank/DDBJ databases">
        <title>Analysis of mating type loci in Filobasidium floriforme.</title>
        <authorList>
            <person name="Nowrousian M."/>
        </authorList>
    </citation>
    <scope>NUCLEOTIDE SEQUENCE</scope>
    <source>
        <strain evidence="8">CBS 6242</strain>
    </source>
</reference>
<comment type="subcellular location">
    <subcellularLocation>
        <location evidence="1">Membrane</location>
        <topology evidence="1">Multi-pass membrane protein</topology>
    </subcellularLocation>
</comment>
<evidence type="ECO:0000256" key="4">
    <source>
        <dbReference type="ARBA" id="ARBA00023136"/>
    </source>
</evidence>
<dbReference type="Pfam" id="PF04479">
    <property type="entry name" value="RTA1"/>
    <property type="match status" value="1"/>
</dbReference>
<dbReference type="EMBL" id="JABELV010000112">
    <property type="protein sequence ID" value="KAG7530670.1"/>
    <property type="molecule type" value="Genomic_DNA"/>
</dbReference>
<dbReference type="AlphaFoldDB" id="A0A8K0NLY6"/>
<dbReference type="Proteomes" id="UP000812966">
    <property type="component" value="Unassembled WGS sequence"/>
</dbReference>
<sequence>MPRSSFVNLSLGLLLLLGASVVNAQRSYCAEDPFANPSEDRCNPLRYIPVIWGAITALVLYFIVAILLTVQFFRYGGKYFLCLVIGCYCYGIGLCMRIPFRSDPHNTTIYIVQYLFIVLSPCAFLAGDYILLGRIVSHLSGDRHLRPVRPNKVTLFFVLSDVATFLIQAAGGGLSISQKPAMRDAGQKIFLAGICLQLASFAFFTCLWALFGIRAYKRDPELWGMAWWKPLYWALGFTCAMFLIRSVFRAVELSEGYTGYLATHEIYIYLLDTLPLFLGVTTYIYFWPARYLRADTKVIKDEQDMSSVDHAATPIPDLTQTGERPVEAVQEVKK</sequence>
<organism evidence="8 9">
    <name type="scientific">Filobasidium floriforme</name>
    <dbReference type="NCBI Taxonomy" id="5210"/>
    <lineage>
        <taxon>Eukaryota</taxon>
        <taxon>Fungi</taxon>
        <taxon>Dikarya</taxon>
        <taxon>Basidiomycota</taxon>
        <taxon>Agaricomycotina</taxon>
        <taxon>Tremellomycetes</taxon>
        <taxon>Filobasidiales</taxon>
        <taxon>Filobasidiaceae</taxon>
        <taxon>Filobasidium</taxon>
    </lineage>
</organism>
<evidence type="ECO:0000256" key="3">
    <source>
        <dbReference type="ARBA" id="ARBA00022989"/>
    </source>
</evidence>
<dbReference type="PANTHER" id="PTHR31465:SF1">
    <property type="entry name" value="PROTEIN RTA1-RELATED"/>
    <property type="match status" value="1"/>
</dbReference>
<comment type="caution">
    <text evidence="8">The sequence shown here is derived from an EMBL/GenBank/DDBJ whole genome shotgun (WGS) entry which is preliminary data.</text>
</comment>
<keyword evidence="7" id="KW-0732">Signal</keyword>
<dbReference type="PANTHER" id="PTHR31465">
    <property type="entry name" value="PROTEIN RTA1-RELATED"/>
    <property type="match status" value="1"/>
</dbReference>
<dbReference type="GO" id="GO:0016020">
    <property type="term" value="C:membrane"/>
    <property type="evidence" value="ECO:0007669"/>
    <property type="project" value="UniProtKB-SubCell"/>
</dbReference>
<accession>A0A8K0NLY6</accession>
<feature type="region of interest" description="Disordered" evidence="5">
    <location>
        <begin position="312"/>
        <end position="334"/>
    </location>
</feature>
<feature type="compositionally biased region" description="Basic and acidic residues" evidence="5">
    <location>
        <begin position="324"/>
        <end position="334"/>
    </location>
</feature>
<evidence type="ECO:0000256" key="1">
    <source>
        <dbReference type="ARBA" id="ARBA00004141"/>
    </source>
</evidence>
<evidence type="ECO:0000256" key="5">
    <source>
        <dbReference type="SAM" id="MobiDB-lite"/>
    </source>
</evidence>
<feature type="transmembrane region" description="Helical" evidence="6">
    <location>
        <begin position="80"/>
        <end position="99"/>
    </location>
</feature>
<gene>
    <name evidence="8" type="ORF">FFLO_04896</name>
</gene>
<feature type="transmembrane region" description="Helical" evidence="6">
    <location>
        <begin position="48"/>
        <end position="68"/>
    </location>
</feature>
<keyword evidence="4 6" id="KW-0472">Membrane</keyword>
<feature type="signal peptide" evidence="7">
    <location>
        <begin position="1"/>
        <end position="24"/>
    </location>
</feature>
<dbReference type="InterPro" id="IPR007568">
    <property type="entry name" value="RTA1"/>
</dbReference>
<evidence type="ECO:0000256" key="2">
    <source>
        <dbReference type="ARBA" id="ARBA00022692"/>
    </source>
</evidence>
<name>A0A8K0NLY6_9TREE</name>
<evidence type="ECO:0000313" key="8">
    <source>
        <dbReference type="EMBL" id="KAG7530670.1"/>
    </source>
</evidence>